<evidence type="ECO:0000313" key="2">
    <source>
        <dbReference type="EMBL" id="MEE1877845.1"/>
    </source>
</evidence>
<name>A0ABU7GFZ5_9SPHN</name>
<accession>A0ABU7GFZ5</accession>
<feature type="transmembrane region" description="Helical" evidence="1">
    <location>
        <begin position="38"/>
        <end position="56"/>
    </location>
</feature>
<proteinExistence type="predicted"/>
<comment type="caution">
    <text evidence="2">The sequence shown here is derived from an EMBL/GenBank/DDBJ whole genome shotgun (WGS) entry which is preliminary data.</text>
</comment>
<feature type="transmembrane region" description="Helical" evidence="1">
    <location>
        <begin position="12"/>
        <end position="32"/>
    </location>
</feature>
<gene>
    <name evidence="2" type="ORF">VRS74_09140</name>
</gene>
<sequence>MREQPTWRIPAGILGLLAALTLYGVAIASYAPGLIGEWPTLAQTLVYIVLGVIWLLPLKRFLSWMETGNWNPPQ</sequence>
<reference evidence="2 3" key="1">
    <citation type="submission" date="2024-01" db="EMBL/GenBank/DDBJ databases">
        <title>The genome sequence of Erythrobacteraceae sp. strain 1XM1-14.</title>
        <authorList>
            <person name="Liu Y."/>
        </authorList>
    </citation>
    <scope>NUCLEOTIDE SEQUENCE [LARGE SCALE GENOMIC DNA]</scope>
    <source>
        <strain evidence="2 3">1XM1-14</strain>
    </source>
</reference>
<organism evidence="2 3">
    <name type="scientific">Altererythrobacter litoralis</name>
    <dbReference type="NCBI Taxonomy" id="3113904"/>
    <lineage>
        <taxon>Bacteria</taxon>
        <taxon>Pseudomonadati</taxon>
        <taxon>Pseudomonadota</taxon>
        <taxon>Alphaproteobacteria</taxon>
        <taxon>Sphingomonadales</taxon>
        <taxon>Erythrobacteraceae</taxon>
        <taxon>Altererythrobacter</taxon>
    </lineage>
</organism>
<protein>
    <submittedName>
        <fullName evidence="2">DUF2842 domain-containing protein</fullName>
    </submittedName>
</protein>
<keyword evidence="1" id="KW-0812">Transmembrane</keyword>
<dbReference type="Proteomes" id="UP001343492">
    <property type="component" value="Unassembled WGS sequence"/>
</dbReference>
<dbReference type="InterPro" id="IPR021265">
    <property type="entry name" value="DUF2842"/>
</dbReference>
<keyword evidence="3" id="KW-1185">Reference proteome</keyword>
<evidence type="ECO:0000313" key="3">
    <source>
        <dbReference type="Proteomes" id="UP001343492"/>
    </source>
</evidence>
<keyword evidence="1" id="KW-0472">Membrane</keyword>
<dbReference type="RefSeq" id="WP_354144950.1">
    <property type="nucleotide sequence ID" value="NZ_JAZDQV010000008.1"/>
</dbReference>
<dbReference type="Pfam" id="PF11003">
    <property type="entry name" value="DUF2842"/>
    <property type="match status" value="1"/>
</dbReference>
<dbReference type="EMBL" id="JAZDQV010000008">
    <property type="protein sequence ID" value="MEE1877845.1"/>
    <property type="molecule type" value="Genomic_DNA"/>
</dbReference>
<keyword evidence="1" id="KW-1133">Transmembrane helix</keyword>
<evidence type="ECO:0000256" key="1">
    <source>
        <dbReference type="SAM" id="Phobius"/>
    </source>
</evidence>